<dbReference type="RefSeq" id="WP_055228040.1">
    <property type="nucleotide sequence ID" value="NZ_CYYV01000010.1"/>
</dbReference>
<proteinExistence type="predicted"/>
<accession>A0A174FNJ4</accession>
<evidence type="ECO:0000313" key="2">
    <source>
        <dbReference type="EMBL" id="CUO51822.1"/>
    </source>
</evidence>
<protein>
    <submittedName>
        <fullName evidence="2">Uncharacterized conserved protein (Some members contain a von Willebrand factor type A (VWA) domain)</fullName>
    </submittedName>
</protein>
<sequence length="376" mass="43093">MLLLLLFGMALAWFLQKKLYQKNWQKNLKIQVSFQDSAIYEGEESTLKEVVVNDKLLPIPALELGISMSRNLEFDREAKANASITDQSYKRDVFSFLFHQQVTRTLPFQAKKRGFYEITGAHAVAYDLFFREGLYSDYPQQTQMYVYPRQVDTARIQMICRAVSGMVLSRNRLYEDPFEFSGIRDYRKEDPMNRINWKSSARMGDLMVNQFDATTSVEVTVLLDIEDANILREEAQVEESIRITSSLAARMVKNKMNLWVKSNAKDEETGEELRIHLAAGAGKTAELNRKLACVQLGGNLTGSAEFLHKEAEKELTGHTYVVVSKNRTDEVREALHLLSGAQNQVLWVIPYLPGEEVPSEQNRAYTAIGWEVKPWK</sequence>
<organism evidence="2 3">
    <name type="scientific">Fusicatenibacter saccharivorans</name>
    <dbReference type="NCBI Taxonomy" id="1150298"/>
    <lineage>
        <taxon>Bacteria</taxon>
        <taxon>Bacillati</taxon>
        <taxon>Bacillota</taxon>
        <taxon>Clostridia</taxon>
        <taxon>Lachnospirales</taxon>
        <taxon>Lachnospiraceae</taxon>
        <taxon>Fusicatenibacter</taxon>
    </lineage>
</organism>
<dbReference type="Proteomes" id="UP000095706">
    <property type="component" value="Unassembled WGS sequence"/>
</dbReference>
<reference evidence="2 3" key="1">
    <citation type="submission" date="2015-09" db="EMBL/GenBank/DDBJ databases">
        <authorList>
            <consortium name="Pathogen Informatics"/>
        </authorList>
    </citation>
    <scope>NUCLEOTIDE SEQUENCE [LARGE SCALE GENOMIC DNA]</scope>
    <source>
        <strain evidence="2 3">2789STDY5608849</strain>
    </source>
</reference>
<feature type="domain" description="DUF58" evidence="1">
    <location>
        <begin position="183"/>
        <end position="340"/>
    </location>
</feature>
<dbReference type="EMBL" id="CYYV01000010">
    <property type="protein sequence ID" value="CUO51822.1"/>
    <property type="molecule type" value="Genomic_DNA"/>
</dbReference>
<dbReference type="Pfam" id="PF01882">
    <property type="entry name" value="DUF58"/>
    <property type="match status" value="1"/>
</dbReference>
<dbReference type="InterPro" id="IPR002881">
    <property type="entry name" value="DUF58"/>
</dbReference>
<evidence type="ECO:0000259" key="1">
    <source>
        <dbReference type="Pfam" id="PF01882"/>
    </source>
</evidence>
<dbReference type="PANTHER" id="PTHR34351:SF2">
    <property type="entry name" value="DUF58 DOMAIN-CONTAINING PROTEIN"/>
    <property type="match status" value="1"/>
</dbReference>
<gene>
    <name evidence="2" type="ORF">ERS852406_02152</name>
</gene>
<dbReference type="AlphaFoldDB" id="A0A174FNJ4"/>
<dbReference type="PANTHER" id="PTHR34351">
    <property type="entry name" value="SLR1927 PROTEIN-RELATED"/>
    <property type="match status" value="1"/>
</dbReference>
<name>A0A174FNJ4_9FIRM</name>
<evidence type="ECO:0000313" key="3">
    <source>
        <dbReference type="Proteomes" id="UP000095706"/>
    </source>
</evidence>